<sequence>MDILGKMGGPMNEAQKKLYKKLLKNIEAKDEEDELAQMAAAKETPAETYARKLAIERKSEEMMRAKAERRLAKKNEKEEEAMKLKIERLKKKEYEERKKKQEEEDKKVKEIEIKTHKFFRLNKFGKGIATGVVYFGDSIRVNESWIPHGFGEYKVNGEVLFDELHGAGMLEKNNSDTGEHEEGRECLFHKNRRICFTDELLPGTHIKLTGKTHHSPGATILNRLKKPGHFRVKMDVGGVQSLNLAEDAFQVNTSAARVTLLEDYVPKGGEKGAGRDGTYAEKRYDFNDDTALPTYTDHGENWYSEKAPPVDKNIDAAEEEKKRKKKEWEARLKAKQDAKDDAEKKEELAKGKAEKAAVEADAKKEAEQFAKELEDKKANLIKKREAVEAEMLRREKNADAKMKQEKTLSCPTLHAQNSGADDDIAALVADMTTAEKYSILNGVGFATKIQLSGYYVGNEPAVERLNIPSIKMQDAAQGFRTTDERMVGEVTAWPCSLAAAGAWDVALMEDWGHALGKEHRTKGANVILGPSVNVHRVAKGGRNAEYLSGESPKLGEEMVRSYVRGVQEEGVMAVVKHFALNNQENNRNTVDSHADERTMQEVYFLPFKAAVDEGVASFMCSYNLVNGTHSCGNEDLLQRDLKDRMGFEGFVMSDWWAVHDAGYQNAGLDMDMPGDDGYFSSDNLDASDEGRIDDMATRVLTQMKKVGLLGIGDSPAKFPNLCDIPNDCDDLYFNATATSPSHSSLALSIATQSVALLKNSDSVLPITGPKTIAVVGSACDAGNNISAMLKVWDLGNYYVMGGSGRVIAADPVSIVRGLKEGAGDSITIIESTTDNLDEALTAMEGADVVVTCGATTSTEGHDRDSLLVDQDDFITSLVEASTIPSVVLLNTPGATVTSNFSGKATAVLNMFLGGQVTGTAWSNIIYGVESPSGKLPVTFLKSEDDAVEPCSENPCVYDEKLEVGWRGLIEKDVDFCFGHGLSYTEFDYDIKSNDGLKFELSVENTGKTAGREVVQLYVTYPEAEDAPPVDLKGFKKTGLLQPGQSELVQFNIDSDDLRSWSVSVGDFVTVPGDFKIEFASSSRDARATATVTI</sequence>
<dbReference type="Gene3D" id="3.40.50.1700">
    <property type="entry name" value="Glycoside hydrolase family 3 C-terminal domain"/>
    <property type="match status" value="1"/>
</dbReference>
<evidence type="ECO:0000259" key="16">
    <source>
        <dbReference type="SMART" id="SM01217"/>
    </source>
</evidence>
<comment type="function">
    <text evidence="9">Beta-glucosidases are one of a number of cellulolytic enzymes involved in the degradation of cellulosic biomass. Catalyzes the last step releasing glucose from the inhibitory cellobiose.</text>
</comment>
<dbReference type="Proteomes" id="UP001162640">
    <property type="component" value="Unassembled WGS sequence"/>
</dbReference>
<evidence type="ECO:0000256" key="7">
    <source>
        <dbReference type="ARBA" id="ARBA00022801"/>
    </source>
</evidence>
<protein>
    <recommendedName>
        <fullName evidence="10">Probable beta-glucosidase G</fullName>
        <ecNumber evidence="4">3.2.1.21</ecNumber>
    </recommendedName>
    <alternativeName>
        <fullName evidence="11">Beta-D-glucoside glucohydrolase G</fullName>
    </alternativeName>
    <alternativeName>
        <fullName evidence="12">Cellobiase G</fullName>
    </alternativeName>
    <alternativeName>
        <fullName evidence="13">Gentiobiase G</fullName>
    </alternativeName>
</protein>
<dbReference type="InterPro" id="IPR017853">
    <property type="entry name" value="GH"/>
</dbReference>
<comment type="subcellular location">
    <subcellularLocation>
        <location evidence="2">Secreted</location>
    </subcellularLocation>
</comment>
<evidence type="ECO:0000256" key="6">
    <source>
        <dbReference type="ARBA" id="ARBA00022729"/>
    </source>
</evidence>
<dbReference type="Pfam" id="PF01915">
    <property type="entry name" value="Glyco_hydro_3_C"/>
    <property type="match status" value="1"/>
</dbReference>
<comment type="caution">
    <text evidence="17">The sequence shown here is derived from an EMBL/GenBank/DDBJ whole genome shotgun (WGS) entry which is preliminary data.</text>
</comment>
<dbReference type="Pfam" id="PF14310">
    <property type="entry name" value="Fn3-like"/>
    <property type="match status" value="1"/>
</dbReference>
<evidence type="ECO:0000256" key="14">
    <source>
        <dbReference type="SAM" id="Coils"/>
    </source>
</evidence>
<gene>
    <name evidence="17" type="ORF">TL16_g11032</name>
</gene>
<dbReference type="SUPFAM" id="SSF52279">
    <property type="entry name" value="Beta-D-glucan exohydrolase, C-terminal domain"/>
    <property type="match status" value="1"/>
</dbReference>
<dbReference type="PANTHER" id="PTHR42715">
    <property type="entry name" value="BETA-GLUCOSIDASE"/>
    <property type="match status" value="1"/>
</dbReference>
<evidence type="ECO:0000313" key="17">
    <source>
        <dbReference type="EMBL" id="GMH88017.1"/>
    </source>
</evidence>
<evidence type="ECO:0000256" key="15">
    <source>
        <dbReference type="SAM" id="MobiDB-lite"/>
    </source>
</evidence>
<keyword evidence="7" id="KW-0378">Hydrolase</keyword>
<name>A0A9W7BCQ0_9STRA</name>
<evidence type="ECO:0000256" key="3">
    <source>
        <dbReference type="ARBA" id="ARBA00005336"/>
    </source>
</evidence>
<keyword evidence="8" id="KW-0326">Glycosidase</keyword>
<dbReference type="GO" id="GO:0005576">
    <property type="term" value="C:extracellular region"/>
    <property type="evidence" value="ECO:0007669"/>
    <property type="project" value="UniProtKB-SubCell"/>
</dbReference>
<feature type="coiled-coil region" evidence="14">
    <location>
        <begin position="12"/>
        <end position="111"/>
    </location>
</feature>
<dbReference type="SMART" id="SM01217">
    <property type="entry name" value="Fn3_like"/>
    <property type="match status" value="1"/>
</dbReference>
<organism evidence="17 18">
    <name type="scientific">Triparma laevis f. inornata</name>
    <dbReference type="NCBI Taxonomy" id="1714386"/>
    <lineage>
        <taxon>Eukaryota</taxon>
        <taxon>Sar</taxon>
        <taxon>Stramenopiles</taxon>
        <taxon>Ochrophyta</taxon>
        <taxon>Bolidophyceae</taxon>
        <taxon>Parmales</taxon>
        <taxon>Triparmaceae</taxon>
        <taxon>Triparma</taxon>
    </lineage>
</organism>
<feature type="non-terminal residue" evidence="17">
    <location>
        <position position="1093"/>
    </location>
</feature>
<feature type="domain" description="Fibronectin type III-like" evidence="16">
    <location>
        <begin position="1012"/>
        <end position="1082"/>
    </location>
</feature>
<proteinExistence type="inferred from homology"/>
<accession>A0A9W7BCQ0</accession>
<dbReference type="InterPro" id="IPR036881">
    <property type="entry name" value="Glyco_hydro_3_C_sf"/>
</dbReference>
<dbReference type="AlphaFoldDB" id="A0A9W7BCQ0"/>
<dbReference type="InterPro" id="IPR026891">
    <property type="entry name" value="Fn3-like"/>
</dbReference>
<evidence type="ECO:0000256" key="9">
    <source>
        <dbReference type="ARBA" id="ARBA00024983"/>
    </source>
</evidence>
<dbReference type="GO" id="GO:0009251">
    <property type="term" value="P:glucan catabolic process"/>
    <property type="evidence" value="ECO:0007669"/>
    <property type="project" value="TreeGrafter"/>
</dbReference>
<dbReference type="SUPFAM" id="SSF51445">
    <property type="entry name" value="(Trans)glycosidases"/>
    <property type="match status" value="1"/>
</dbReference>
<keyword evidence="14" id="KW-0175">Coiled coil</keyword>
<reference evidence="18" key="1">
    <citation type="journal article" date="2023" name="Commun. Biol.">
        <title>Genome analysis of Parmales, the sister group of diatoms, reveals the evolutionary specialization of diatoms from phago-mixotrophs to photoautotrophs.</title>
        <authorList>
            <person name="Ban H."/>
            <person name="Sato S."/>
            <person name="Yoshikawa S."/>
            <person name="Yamada K."/>
            <person name="Nakamura Y."/>
            <person name="Ichinomiya M."/>
            <person name="Sato N."/>
            <person name="Blanc-Mathieu R."/>
            <person name="Endo H."/>
            <person name="Kuwata A."/>
            <person name="Ogata H."/>
        </authorList>
    </citation>
    <scope>NUCLEOTIDE SEQUENCE [LARGE SCALE GENOMIC DNA]</scope>
</reference>
<keyword evidence="6" id="KW-0732">Signal</keyword>
<dbReference type="InterPro" id="IPR036962">
    <property type="entry name" value="Glyco_hydro_3_N_sf"/>
</dbReference>
<evidence type="ECO:0000313" key="18">
    <source>
        <dbReference type="Proteomes" id="UP001162640"/>
    </source>
</evidence>
<dbReference type="EC" id="3.2.1.21" evidence="4"/>
<evidence type="ECO:0000256" key="13">
    <source>
        <dbReference type="ARBA" id="ARBA00041808"/>
    </source>
</evidence>
<dbReference type="PANTHER" id="PTHR42715:SF12">
    <property type="entry name" value="BETA-GLUCOSIDASE G-RELATED"/>
    <property type="match status" value="1"/>
</dbReference>
<dbReference type="PRINTS" id="PR00133">
    <property type="entry name" value="GLHYDRLASE3"/>
</dbReference>
<dbReference type="InterPro" id="IPR050288">
    <property type="entry name" value="Cellulose_deg_GH3"/>
</dbReference>
<comment type="catalytic activity">
    <reaction evidence="1">
        <text>Hydrolysis of terminal, non-reducing beta-D-glucosyl residues with release of beta-D-glucose.</text>
        <dbReference type="EC" id="3.2.1.21"/>
    </reaction>
</comment>
<dbReference type="InterPro" id="IPR013783">
    <property type="entry name" value="Ig-like_fold"/>
</dbReference>
<evidence type="ECO:0000256" key="4">
    <source>
        <dbReference type="ARBA" id="ARBA00012744"/>
    </source>
</evidence>
<feature type="non-terminal residue" evidence="17">
    <location>
        <position position="1"/>
    </location>
</feature>
<dbReference type="Gene3D" id="3.20.20.300">
    <property type="entry name" value="Glycoside hydrolase, family 3, N-terminal domain"/>
    <property type="match status" value="1"/>
</dbReference>
<evidence type="ECO:0000256" key="10">
    <source>
        <dbReference type="ARBA" id="ARBA00039579"/>
    </source>
</evidence>
<dbReference type="InterPro" id="IPR001764">
    <property type="entry name" value="Glyco_hydro_3_N"/>
</dbReference>
<feature type="region of interest" description="Disordered" evidence="15">
    <location>
        <begin position="333"/>
        <end position="353"/>
    </location>
</feature>
<evidence type="ECO:0000256" key="11">
    <source>
        <dbReference type="ARBA" id="ARBA00041276"/>
    </source>
</evidence>
<evidence type="ECO:0000256" key="8">
    <source>
        <dbReference type="ARBA" id="ARBA00023295"/>
    </source>
</evidence>
<dbReference type="Pfam" id="PF00933">
    <property type="entry name" value="Glyco_hydro_3"/>
    <property type="match status" value="1"/>
</dbReference>
<evidence type="ECO:0000256" key="2">
    <source>
        <dbReference type="ARBA" id="ARBA00004613"/>
    </source>
</evidence>
<dbReference type="GO" id="GO:0008422">
    <property type="term" value="F:beta-glucosidase activity"/>
    <property type="evidence" value="ECO:0007669"/>
    <property type="project" value="UniProtKB-EC"/>
</dbReference>
<dbReference type="EMBL" id="BLQM01000404">
    <property type="protein sequence ID" value="GMH88017.1"/>
    <property type="molecule type" value="Genomic_DNA"/>
</dbReference>
<keyword evidence="5" id="KW-0964">Secreted</keyword>
<evidence type="ECO:0000256" key="12">
    <source>
        <dbReference type="ARBA" id="ARBA00041601"/>
    </source>
</evidence>
<evidence type="ECO:0000256" key="1">
    <source>
        <dbReference type="ARBA" id="ARBA00000448"/>
    </source>
</evidence>
<evidence type="ECO:0000256" key="5">
    <source>
        <dbReference type="ARBA" id="ARBA00022525"/>
    </source>
</evidence>
<comment type="similarity">
    <text evidence="3">Belongs to the glycosyl hydrolase 3 family.</text>
</comment>
<dbReference type="InterPro" id="IPR002772">
    <property type="entry name" value="Glyco_hydro_3_C"/>
</dbReference>
<dbReference type="Gene3D" id="2.60.40.10">
    <property type="entry name" value="Immunoglobulins"/>
    <property type="match status" value="1"/>
</dbReference>